<evidence type="ECO:0000313" key="2">
    <source>
        <dbReference type="EMBL" id="RIV36612.1"/>
    </source>
</evidence>
<dbReference type="AlphaFoldDB" id="A0A418MRQ5"/>
<keyword evidence="1" id="KW-0812">Transmembrane</keyword>
<feature type="transmembrane region" description="Helical" evidence="1">
    <location>
        <begin position="74"/>
        <end position="94"/>
    </location>
</feature>
<dbReference type="OrthoDB" id="5198795at2"/>
<dbReference type="Proteomes" id="UP000283832">
    <property type="component" value="Unassembled WGS sequence"/>
</dbReference>
<reference evidence="2 3" key="1">
    <citation type="submission" date="2018-08" db="EMBL/GenBank/DDBJ databases">
        <title>Jishengella sp. nov., isolated from a root of Azadirachta indica A. Juss. var. siamensis Valenton.</title>
        <authorList>
            <person name="Kuncharoen N."/>
            <person name="Tanasupawat S."/>
            <person name="Kudo T."/>
            <person name="Ohkuma M."/>
        </authorList>
    </citation>
    <scope>NUCLEOTIDE SEQUENCE [LARGE SCALE GENOMIC DNA]</scope>
    <source>
        <strain evidence="2 3">AZ1-13</strain>
    </source>
</reference>
<dbReference type="RefSeq" id="WP_119578538.1">
    <property type="nucleotide sequence ID" value="NZ_QXEC01000019.1"/>
</dbReference>
<accession>A0A418MRQ5</accession>
<evidence type="ECO:0008006" key="4">
    <source>
        <dbReference type="Google" id="ProtNLM"/>
    </source>
</evidence>
<feature type="transmembrane region" description="Helical" evidence="1">
    <location>
        <begin position="48"/>
        <end position="67"/>
    </location>
</feature>
<comment type="caution">
    <text evidence="2">The sequence shown here is derived from an EMBL/GenBank/DDBJ whole genome shotgun (WGS) entry which is preliminary data.</text>
</comment>
<keyword evidence="1" id="KW-1133">Transmembrane helix</keyword>
<evidence type="ECO:0000313" key="3">
    <source>
        <dbReference type="Proteomes" id="UP000283832"/>
    </source>
</evidence>
<organism evidence="2 3">
    <name type="scientific">Micromonospora radicis</name>
    <dbReference type="NCBI Taxonomy" id="1894971"/>
    <lineage>
        <taxon>Bacteria</taxon>
        <taxon>Bacillati</taxon>
        <taxon>Actinomycetota</taxon>
        <taxon>Actinomycetes</taxon>
        <taxon>Micromonosporales</taxon>
        <taxon>Micromonosporaceae</taxon>
        <taxon>Micromonospora</taxon>
    </lineage>
</organism>
<keyword evidence="3" id="KW-1185">Reference proteome</keyword>
<sequence length="143" mass="14680">MESSVRVTLAGAAVLVAAAGNLLAIVLLPWAHYGALTMGLDRFPGWPWHATAVAVLYAAALWALLAAPQRRRPVIVLSALAGLAAAGSAVALALRYDEASLFFDRYVPAVIPAHGTGAPVAVLSVLVCLTAVGSRWPRSTGAG</sequence>
<keyword evidence="1" id="KW-0472">Membrane</keyword>
<feature type="transmembrane region" description="Helical" evidence="1">
    <location>
        <begin position="106"/>
        <end position="129"/>
    </location>
</feature>
<evidence type="ECO:0000256" key="1">
    <source>
        <dbReference type="SAM" id="Phobius"/>
    </source>
</evidence>
<name>A0A418MRQ5_9ACTN</name>
<dbReference type="EMBL" id="QXEC01000019">
    <property type="protein sequence ID" value="RIV36612.1"/>
    <property type="molecule type" value="Genomic_DNA"/>
</dbReference>
<feature type="transmembrane region" description="Helical" evidence="1">
    <location>
        <begin position="7"/>
        <end position="28"/>
    </location>
</feature>
<gene>
    <name evidence="2" type="ORF">D2L64_19335</name>
</gene>
<proteinExistence type="predicted"/>
<protein>
    <recommendedName>
        <fullName evidence="4">DUF998 domain-containing protein</fullName>
    </recommendedName>
</protein>